<proteinExistence type="inferred from homology"/>
<evidence type="ECO:0000256" key="3">
    <source>
        <dbReference type="ARBA" id="ARBA00022833"/>
    </source>
</evidence>
<name>A0ABR0DKI4_9LAMI</name>
<dbReference type="PANTHER" id="PTHR13848">
    <property type="entry name" value="PROTEIN YIPPEE-LIKE CG15309-RELATED"/>
    <property type="match status" value="1"/>
</dbReference>
<keyword evidence="3" id="KW-0862">Zinc</keyword>
<sequence>MVEITGHPVYSCKNCRNIVALRDDIISKDFVAKSGKGYMFARGMNMAIGAKEDKQLISGYFSIAPIFCTKCDEEMGWTYIKAYDAPQKYKEGKYVFETVKLLKEY</sequence>
<organism evidence="6 7">
    <name type="scientific">Penstemon davidsonii</name>
    <dbReference type="NCBI Taxonomy" id="160366"/>
    <lineage>
        <taxon>Eukaryota</taxon>
        <taxon>Viridiplantae</taxon>
        <taxon>Streptophyta</taxon>
        <taxon>Embryophyta</taxon>
        <taxon>Tracheophyta</taxon>
        <taxon>Spermatophyta</taxon>
        <taxon>Magnoliopsida</taxon>
        <taxon>eudicotyledons</taxon>
        <taxon>Gunneridae</taxon>
        <taxon>Pentapetalae</taxon>
        <taxon>asterids</taxon>
        <taxon>lamiids</taxon>
        <taxon>Lamiales</taxon>
        <taxon>Plantaginaceae</taxon>
        <taxon>Cheloneae</taxon>
        <taxon>Penstemon</taxon>
    </lineage>
</organism>
<gene>
    <name evidence="6" type="ORF">RD792_000396</name>
</gene>
<dbReference type="InterPro" id="IPR004910">
    <property type="entry name" value="Yippee/Mis18/Cereblon"/>
</dbReference>
<evidence type="ECO:0000313" key="6">
    <source>
        <dbReference type="EMBL" id="KAK4489759.1"/>
    </source>
</evidence>
<protein>
    <recommendedName>
        <fullName evidence="4">Protein yippee-like</fullName>
    </recommendedName>
</protein>
<dbReference type="InterPro" id="IPR034751">
    <property type="entry name" value="Yippee"/>
</dbReference>
<feature type="domain" description="Yippee" evidence="5">
    <location>
        <begin position="8"/>
        <end position="105"/>
    </location>
</feature>
<dbReference type="InterPro" id="IPR039058">
    <property type="entry name" value="Yippee_fam"/>
</dbReference>
<evidence type="ECO:0000256" key="2">
    <source>
        <dbReference type="ARBA" id="ARBA00022723"/>
    </source>
</evidence>
<reference evidence="6 7" key="1">
    <citation type="journal article" date="2023" name="bioRxiv">
        <title>Genome report: Whole genome sequence and annotation of Penstemon davidsonii.</title>
        <authorList>
            <person name="Ostevik K.L."/>
            <person name="Alabady M."/>
            <person name="Zhang M."/>
            <person name="Rausher M.D."/>
        </authorList>
    </citation>
    <scope>NUCLEOTIDE SEQUENCE [LARGE SCALE GENOMIC DNA]</scope>
    <source>
        <strain evidence="6">DNT005</strain>
        <tissue evidence="6">Whole leaf</tissue>
    </source>
</reference>
<comment type="caution">
    <text evidence="6">The sequence shown here is derived from an EMBL/GenBank/DDBJ whole genome shotgun (WGS) entry which is preliminary data.</text>
</comment>
<dbReference type="Proteomes" id="UP001291926">
    <property type="component" value="Unassembled WGS sequence"/>
</dbReference>
<dbReference type="PROSITE" id="PS51792">
    <property type="entry name" value="YIPPEE"/>
    <property type="match status" value="1"/>
</dbReference>
<comment type="similarity">
    <text evidence="1 4">Belongs to the yippee family.</text>
</comment>
<keyword evidence="2" id="KW-0479">Metal-binding</keyword>
<keyword evidence="7" id="KW-1185">Reference proteome</keyword>
<dbReference type="Pfam" id="PF03226">
    <property type="entry name" value="Yippee-Mis18"/>
    <property type="match status" value="1"/>
</dbReference>
<evidence type="ECO:0000256" key="4">
    <source>
        <dbReference type="RuleBase" id="RU110713"/>
    </source>
</evidence>
<dbReference type="EMBL" id="JAYDYQ010001087">
    <property type="protein sequence ID" value="KAK4489759.1"/>
    <property type="molecule type" value="Genomic_DNA"/>
</dbReference>
<evidence type="ECO:0000256" key="1">
    <source>
        <dbReference type="ARBA" id="ARBA00005613"/>
    </source>
</evidence>
<evidence type="ECO:0000259" key="5">
    <source>
        <dbReference type="PROSITE" id="PS51792"/>
    </source>
</evidence>
<evidence type="ECO:0000313" key="7">
    <source>
        <dbReference type="Proteomes" id="UP001291926"/>
    </source>
</evidence>
<accession>A0ABR0DKI4</accession>